<gene>
    <name evidence="1" type="ORF">PPERSA_08175</name>
</gene>
<sequence length="203" mass="24318">MQNKNKNILNLESTQFTSKPILSQEKQIRSISQTENIYQIRKQQQEIAKLKNEPYQFYKEKPKKRNIQEEEFQNFFYDLKQQKNHSSFNAFTEFDNYLKAQNHELKKLQSSPQKSIFKGSLIQKYDLNSSAKNTIITNKSSNTQNITQILEQTMLDNFIRKQSQTLNLDQFNRKDTFQNFQKYAYITEAIPSYQNPRQINRIH</sequence>
<dbReference type="InParanoid" id="A0A0V0R385"/>
<organism evidence="1 2">
    <name type="scientific">Pseudocohnilembus persalinus</name>
    <name type="common">Ciliate</name>
    <dbReference type="NCBI Taxonomy" id="266149"/>
    <lineage>
        <taxon>Eukaryota</taxon>
        <taxon>Sar</taxon>
        <taxon>Alveolata</taxon>
        <taxon>Ciliophora</taxon>
        <taxon>Intramacronucleata</taxon>
        <taxon>Oligohymenophorea</taxon>
        <taxon>Scuticociliatia</taxon>
        <taxon>Philasterida</taxon>
        <taxon>Pseudocohnilembidae</taxon>
        <taxon>Pseudocohnilembus</taxon>
    </lineage>
</organism>
<name>A0A0V0R385_PSEPJ</name>
<proteinExistence type="predicted"/>
<dbReference type="AlphaFoldDB" id="A0A0V0R385"/>
<accession>A0A0V0R385</accession>
<dbReference type="EMBL" id="LDAU01000056">
    <property type="protein sequence ID" value="KRX08972.1"/>
    <property type="molecule type" value="Genomic_DNA"/>
</dbReference>
<comment type="caution">
    <text evidence="1">The sequence shown here is derived from an EMBL/GenBank/DDBJ whole genome shotgun (WGS) entry which is preliminary data.</text>
</comment>
<protein>
    <submittedName>
        <fullName evidence="1">Uncharacterized protein</fullName>
    </submittedName>
</protein>
<reference evidence="1 2" key="1">
    <citation type="journal article" date="2015" name="Sci. Rep.">
        <title>Genome of the facultative scuticociliatosis pathogen Pseudocohnilembus persalinus provides insight into its virulence through horizontal gene transfer.</title>
        <authorList>
            <person name="Xiong J."/>
            <person name="Wang G."/>
            <person name="Cheng J."/>
            <person name="Tian M."/>
            <person name="Pan X."/>
            <person name="Warren A."/>
            <person name="Jiang C."/>
            <person name="Yuan D."/>
            <person name="Miao W."/>
        </authorList>
    </citation>
    <scope>NUCLEOTIDE SEQUENCE [LARGE SCALE GENOMIC DNA]</scope>
    <source>
        <strain evidence="1">36N120E</strain>
    </source>
</reference>
<dbReference type="Proteomes" id="UP000054937">
    <property type="component" value="Unassembled WGS sequence"/>
</dbReference>
<keyword evidence="2" id="KW-1185">Reference proteome</keyword>
<evidence type="ECO:0000313" key="1">
    <source>
        <dbReference type="EMBL" id="KRX08972.1"/>
    </source>
</evidence>
<evidence type="ECO:0000313" key="2">
    <source>
        <dbReference type="Proteomes" id="UP000054937"/>
    </source>
</evidence>